<keyword evidence="1" id="KW-0436">Ligase</keyword>
<proteinExistence type="predicted"/>
<evidence type="ECO:0000256" key="1">
    <source>
        <dbReference type="ARBA" id="ARBA00022598"/>
    </source>
</evidence>
<reference evidence="5 6" key="1">
    <citation type="journal article" date="2017" name="ISME J.">
        <title>Potential for microbial H2 and metal transformations associated with novel bacteria and archaea in deep terrestrial subsurface sediments.</title>
        <authorList>
            <person name="Hernsdorf A.W."/>
            <person name="Amano Y."/>
            <person name="Miyakawa K."/>
            <person name="Ise K."/>
            <person name="Suzuki Y."/>
            <person name="Anantharaman K."/>
            <person name="Probst A."/>
            <person name="Burstein D."/>
            <person name="Thomas B.C."/>
            <person name="Banfield J.F."/>
        </authorList>
    </citation>
    <scope>NUCLEOTIDE SEQUENCE [LARGE SCALE GENOMIC DNA]</scope>
    <source>
        <strain evidence="5">HGW-Actinobacteria-3</strain>
    </source>
</reference>
<evidence type="ECO:0000313" key="6">
    <source>
        <dbReference type="Proteomes" id="UP000233654"/>
    </source>
</evidence>
<dbReference type="SUPFAM" id="SSF52210">
    <property type="entry name" value="Succinyl-CoA synthetase domains"/>
    <property type="match status" value="2"/>
</dbReference>
<dbReference type="GO" id="GO:0043758">
    <property type="term" value="F:acetate-CoA ligase (ADP-forming) activity"/>
    <property type="evidence" value="ECO:0007669"/>
    <property type="project" value="InterPro"/>
</dbReference>
<dbReference type="InterPro" id="IPR036291">
    <property type="entry name" value="NAD(P)-bd_dom_sf"/>
</dbReference>
<dbReference type="Gene3D" id="3.40.50.720">
    <property type="entry name" value="NAD(P)-binding Rossmann-like Domain"/>
    <property type="match status" value="1"/>
</dbReference>
<dbReference type="InterPro" id="IPR003781">
    <property type="entry name" value="CoA-bd"/>
</dbReference>
<dbReference type="PANTHER" id="PTHR43334">
    <property type="entry name" value="ACETATE--COA LIGASE [ADP-FORMING]"/>
    <property type="match status" value="1"/>
</dbReference>
<evidence type="ECO:0000256" key="3">
    <source>
        <dbReference type="ARBA" id="ARBA00022840"/>
    </source>
</evidence>
<dbReference type="Gene3D" id="3.40.50.261">
    <property type="entry name" value="Succinyl-CoA synthetase domains"/>
    <property type="match status" value="2"/>
</dbReference>
<evidence type="ECO:0000259" key="4">
    <source>
        <dbReference type="SMART" id="SM00881"/>
    </source>
</evidence>
<dbReference type="Proteomes" id="UP000233654">
    <property type="component" value="Unassembled WGS sequence"/>
</dbReference>
<evidence type="ECO:0000313" key="5">
    <source>
        <dbReference type="EMBL" id="PKQ27728.1"/>
    </source>
</evidence>
<dbReference type="InterPro" id="IPR051538">
    <property type="entry name" value="Acyl-CoA_Synth/Transferase"/>
</dbReference>
<comment type="caution">
    <text evidence="5">The sequence shown here is derived from an EMBL/GenBank/DDBJ whole genome shotgun (WGS) entry which is preliminary data.</text>
</comment>
<dbReference type="GO" id="GO:0005524">
    <property type="term" value="F:ATP binding"/>
    <property type="evidence" value="ECO:0007669"/>
    <property type="project" value="UniProtKB-KW"/>
</dbReference>
<accession>A0A2N3G563</accession>
<protein>
    <recommendedName>
        <fullName evidence="4">CoA-binding domain-containing protein</fullName>
    </recommendedName>
</protein>
<dbReference type="EMBL" id="PHEX01000059">
    <property type="protein sequence ID" value="PKQ27728.1"/>
    <property type="molecule type" value="Genomic_DNA"/>
</dbReference>
<gene>
    <name evidence="5" type="ORF">CVT63_06455</name>
</gene>
<dbReference type="Pfam" id="PF19045">
    <property type="entry name" value="Ligase_CoA_2"/>
    <property type="match status" value="1"/>
</dbReference>
<dbReference type="Pfam" id="PF13607">
    <property type="entry name" value="Succ_CoA_lig"/>
    <property type="match status" value="1"/>
</dbReference>
<sequence>MWPGCGASTETLPKVKLSEQLPEQLTYLFEPRSIAVIGASNVKIKWGYIIPVNILAGGWKGELYPVNPGETEILKRPCFKSVKEIEGDVDLAIVTVPAACVARVVGECVQKGVKTCLVISSGFSEAGAEGMRLAEEVAGVVEGNGMRLVGPNTMGIYSGPARLNAMMSPVRPAAGKIAFAAQSGNLGTQMLSIGKTLGVGFSRFVCIGNETDLKVADYLQYFARDPATEVILLYIEGLKAARRFIEVAMETSPKKPIVVLKAGKTKAGVRAAASHSAALAADETIFRGVMKQTGMIEADTTEEMLDIAKAFAAVPLPRGNRVGVITWGGGWGVVMADALARHSLELVELPQEIIRELDSFLPPYWSKGNPVDMVGTLDLSIHFRCLEIVSRCGCVDSVISLGTIGMISSIQSFVLGDSTLDDVERGRTATKVARSEFLKEIEKTDEAYRGEMLRLMQETRKPIIAVSFPATGAVTPVLASQSEVVIYPSPERAAKALAALCEYKKFLEQKCNTGA</sequence>
<dbReference type="InterPro" id="IPR043938">
    <property type="entry name" value="Ligase_CoA_dom"/>
</dbReference>
<dbReference type="InterPro" id="IPR032875">
    <property type="entry name" value="Succ_CoA_lig_flav_dom"/>
</dbReference>
<keyword evidence="2" id="KW-0547">Nucleotide-binding</keyword>
<dbReference type="SUPFAM" id="SSF51735">
    <property type="entry name" value="NAD(P)-binding Rossmann-fold domains"/>
    <property type="match status" value="1"/>
</dbReference>
<dbReference type="Pfam" id="PF13380">
    <property type="entry name" value="CoA_binding_2"/>
    <property type="match status" value="1"/>
</dbReference>
<dbReference type="PANTHER" id="PTHR43334:SF1">
    <property type="entry name" value="3-HYDROXYPROPIONATE--COA LIGASE [ADP-FORMING]"/>
    <property type="match status" value="1"/>
</dbReference>
<name>A0A2N3G563_9ACTN</name>
<feature type="domain" description="CoA-binding" evidence="4">
    <location>
        <begin position="28"/>
        <end position="123"/>
    </location>
</feature>
<organism evidence="5 6">
    <name type="scientific">Candidatus Anoxymicrobium japonicum</name>
    <dbReference type="NCBI Taxonomy" id="2013648"/>
    <lineage>
        <taxon>Bacteria</taxon>
        <taxon>Bacillati</taxon>
        <taxon>Actinomycetota</taxon>
        <taxon>Candidatus Geothermincolia</taxon>
        <taxon>Candidatus Geothermincolales</taxon>
        <taxon>Candidatus Anoxymicrobiaceae</taxon>
        <taxon>Candidatus Anoxymicrobium</taxon>
    </lineage>
</organism>
<keyword evidence="3" id="KW-0067">ATP-binding</keyword>
<dbReference type="InterPro" id="IPR016102">
    <property type="entry name" value="Succinyl-CoA_synth-like"/>
</dbReference>
<dbReference type="AlphaFoldDB" id="A0A2N3G563"/>
<dbReference type="SMART" id="SM00881">
    <property type="entry name" value="CoA_binding"/>
    <property type="match status" value="1"/>
</dbReference>
<evidence type="ECO:0000256" key="2">
    <source>
        <dbReference type="ARBA" id="ARBA00022741"/>
    </source>
</evidence>